<feature type="chain" id="PRO_5020910560" description="Secreted protein" evidence="2">
    <location>
        <begin position="26"/>
        <end position="79"/>
    </location>
</feature>
<evidence type="ECO:0000256" key="1">
    <source>
        <dbReference type="SAM" id="MobiDB-lite"/>
    </source>
</evidence>
<reference evidence="3 4" key="2">
    <citation type="journal article" date="2019" name="G3 (Bethesda)">
        <title>Hybrid Assembly of the Genome of the Entomopathogenic Nematode Steinernema carpocapsae Identifies the X-Chromosome.</title>
        <authorList>
            <person name="Serra L."/>
            <person name="Macchietto M."/>
            <person name="Macias-Munoz A."/>
            <person name="McGill C.J."/>
            <person name="Rodriguez I.M."/>
            <person name="Rodriguez B."/>
            <person name="Murad R."/>
            <person name="Mortazavi A."/>
        </authorList>
    </citation>
    <scope>NUCLEOTIDE SEQUENCE [LARGE SCALE GENOMIC DNA]</scope>
    <source>
        <strain evidence="3 4">ALL</strain>
    </source>
</reference>
<evidence type="ECO:0000256" key="2">
    <source>
        <dbReference type="SAM" id="SignalP"/>
    </source>
</evidence>
<protein>
    <recommendedName>
        <fullName evidence="5">Secreted protein</fullName>
    </recommendedName>
</protein>
<reference evidence="3 4" key="1">
    <citation type="journal article" date="2015" name="Genome Biol.">
        <title>Comparative genomics of Steinernema reveals deeply conserved gene regulatory networks.</title>
        <authorList>
            <person name="Dillman A.R."/>
            <person name="Macchietto M."/>
            <person name="Porter C.F."/>
            <person name="Rogers A."/>
            <person name="Williams B."/>
            <person name="Antoshechkin I."/>
            <person name="Lee M.M."/>
            <person name="Goodwin Z."/>
            <person name="Lu X."/>
            <person name="Lewis E.E."/>
            <person name="Goodrich-Blair H."/>
            <person name="Stock S.P."/>
            <person name="Adams B.J."/>
            <person name="Sternberg P.W."/>
            <person name="Mortazavi A."/>
        </authorList>
    </citation>
    <scope>NUCLEOTIDE SEQUENCE [LARGE SCALE GENOMIC DNA]</scope>
    <source>
        <strain evidence="3 4">ALL</strain>
    </source>
</reference>
<feature type="signal peptide" evidence="2">
    <location>
        <begin position="1"/>
        <end position="25"/>
    </location>
</feature>
<keyword evidence="4" id="KW-1185">Reference proteome</keyword>
<feature type="region of interest" description="Disordered" evidence="1">
    <location>
        <begin position="56"/>
        <end position="79"/>
    </location>
</feature>
<proteinExistence type="predicted"/>
<comment type="caution">
    <text evidence="3">The sequence shown here is derived from an EMBL/GenBank/DDBJ whole genome shotgun (WGS) entry which is preliminary data.</text>
</comment>
<gene>
    <name evidence="3" type="ORF">L596_000583</name>
</gene>
<name>A0A4U8UIN8_STECR</name>
<evidence type="ECO:0000313" key="3">
    <source>
        <dbReference type="EMBL" id="TMS32782.1"/>
    </source>
</evidence>
<evidence type="ECO:0000313" key="4">
    <source>
        <dbReference type="Proteomes" id="UP000298663"/>
    </source>
</evidence>
<dbReference type="AlphaFoldDB" id="A0A4U8UIN8"/>
<accession>A0A4U8UIN8</accession>
<dbReference type="EMBL" id="AZBU02000001">
    <property type="protein sequence ID" value="TMS32782.1"/>
    <property type="molecule type" value="Genomic_DNA"/>
</dbReference>
<dbReference type="Proteomes" id="UP000298663">
    <property type="component" value="Unassembled WGS sequence"/>
</dbReference>
<organism evidence="3 4">
    <name type="scientific">Steinernema carpocapsae</name>
    <name type="common">Entomopathogenic nematode</name>
    <dbReference type="NCBI Taxonomy" id="34508"/>
    <lineage>
        <taxon>Eukaryota</taxon>
        <taxon>Metazoa</taxon>
        <taxon>Ecdysozoa</taxon>
        <taxon>Nematoda</taxon>
        <taxon>Chromadorea</taxon>
        <taxon>Rhabditida</taxon>
        <taxon>Tylenchina</taxon>
        <taxon>Panagrolaimomorpha</taxon>
        <taxon>Strongyloidoidea</taxon>
        <taxon>Steinernematidae</taxon>
        <taxon>Steinernema</taxon>
    </lineage>
</organism>
<sequence>MMLAFLHCFWLFGFTVVLFVSHVSALFQEMMPTSAKVPQIYLDLIPNQPLASNALTECSKGTQTTRNSAPTTNEAPSLK</sequence>
<evidence type="ECO:0008006" key="5">
    <source>
        <dbReference type="Google" id="ProtNLM"/>
    </source>
</evidence>
<keyword evidence="2" id="KW-0732">Signal</keyword>